<dbReference type="InterPro" id="IPR046437">
    <property type="entry name" value="Ser_Thr-PK_POLO_box_1_sf"/>
</dbReference>
<dbReference type="InterPro" id="IPR008266">
    <property type="entry name" value="Tyr_kinase_AS"/>
</dbReference>
<accession>A0A8S1CJ45</accession>
<feature type="domain" description="Protein kinase" evidence="19">
    <location>
        <begin position="17"/>
        <end position="273"/>
    </location>
</feature>
<evidence type="ECO:0000256" key="12">
    <source>
        <dbReference type="ARBA" id="ARBA00030332"/>
    </source>
</evidence>
<evidence type="ECO:0000256" key="17">
    <source>
        <dbReference type="PROSITE-ProRule" id="PRU10141"/>
    </source>
</evidence>
<evidence type="ECO:0000256" key="16">
    <source>
        <dbReference type="ARBA" id="ARBA00048347"/>
    </source>
</evidence>
<keyword evidence="7 17" id="KW-0547">Nucleotide-binding</keyword>
<comment type="caution">
    <text evidence="23">The sequence shown here is derived from an EMBL/GenBank/DDBJ whole genome shotgun (WGS) entry which is preliminary data.</text>
</comment>
<dbReference type="InterPro" id="IPR000719">
    <property type="entry name" value="Prot_kinase_dom"/>
</dbReference>
<evidence type="ECO:0000256" key="3">
    <source>
        <dbReference type="ARBA" id="ARBA00020245"/>
    </source>
</evidence>
<dbReference type="PROSITE" id="PS00107">
    <property type="entry name" value="PROTEIN_KINASE_ATP"/>
    <property type="match status" value="1"/>
</dbReference>
<keyword evidence="5" id="KW-0723">Serine/threonine-protein kinase</keyword>
<evidence type="ECO:0000259" key="22">
    <source>
        <dbReference type="PROSITE" id="PS51985"/>
    </source>
</evidence>
<dbReference type="EC" id="2.7.11.21" evidence="2"/>
<keyword evidence="4" id="KW-0963">Cytoplasm</keyword>
<evidence type="ECO:0000256" key="9">
    <source>
        <dbReference type="ARBA" id="ARBA00022840"/>
    </source>
</evidence>
<reference evidence="23 24" key="1">
    <citation type="submission" date="2020-04" db="EMBL/GenBank/DDBJ databases">
        <authorList>
            <person name="Alioto T."/>
            <person name="Alioto T."/>
            <person name="Gomez Garrido J."/>
        </authorList>
    </citation>
    <scope>NUCLEOTIDE SEQUENCE [LARGE SCALE GENOMIC DNA]</scope>
</reference>
<evidence type="ECO:0000313" key="24">
    <source>
        <dbReference type="Proteomes" id="UP000494165"/>
    </source>
</evidence>
<feature type="region of interest" description="Disordered" evidence="18">
    <location>
        <begin position="466"/>
        <end position="486"/>
    </location>
</feature>
<evidence type="ECO:0000256" key="10">
    <source>
        <dbReference type="ARBA" id="ARBA00022843"/>
    </source>
</evidence>
<dbReference type="PANTHER" id="PTHR24345:SF91">
    <property type="entry name" value="SERINE_THREONINE-PROTEIN KINASE PLK4"/>
    <property type="match status" value="1"/>
</dbReference>
<evidence type="ECO:0000256" key="6">
    <source>
        <dbReference type="ARBA" id="ARBA00022679"/>
    </source>
</evidence>
<feature type="domain" description="Cryptic POLO box 2 (CPB2)" evidence="22">
    <location>
        <begin position="590"/>
        <end position="700"/>
    </location>
</feature>
<evidence type="ECO:0000256" key="2">
    <source>
        <dbReference type="ARBA" id="ARBA00012424"/>
    </source>
</evidence>
<proteinExistence type="predicted"/>
<keyword evidence="10" id="KW-0832">Ubl conjugation</keyword>
<gene>
    <name evidence="23" type="ORF">CLODIP_2_CD06171</name>
</gene>
<dbReference type="PROSITE" id="PS50011">
    <property type="entry name" value="PROTEIN_KINASE_DOM"/>
    <property type="match status" value="1"/>
</dbReference>
<dbReference type="InterPro" id="IPR017441">
    <property type="entry name" value="Protein_kinase_ATP_BS"/>
</dbReference>
<keyword evidence="6" id="KW-0808">Transferase</keyword>
<dbReference type="InterPro" id="IPR000959">
    <property type="entry name" value="POLO_box_dom"/>
</dbReference>
<dbReference type="Pfam" id="PF18190">
    <property type="entry name" value="Plk4_PB1"/>
    <property type="match status" value="1"/>
</dbReference>
<dbReference type="PROSITE" id="PS00109">
    <property type="entry name" value="PROTEIN_KINASE_TYR"/>
    <property type="match status" value="1"/>
</dbReference>
<evidence type="ECO:0000256" key="13">
    <source>
        <dbReference type="ARBA" id="ARBA00030429"/>
    </source>
</evidence>
<comment type="subcellular location">
    <subcellularLocation>
        <location evidence="1">Cytoplasm</location>
        <location evidence="1">Cytoskeleton</location>
        <location evidence="1">Microtubule organizing center</location>
        <location evidence="1">Centrosome</location>
        <location evidence="1">Centriole</location>
    </subcellularLocation>
</comment>
<evidence type="ECO:0000256" key="18">
    <source>
        <dbReference type="SAM" id="MobiDB-lite"/>
    </source>
</evidence>
<comment type="catalytic activity">
    <reaction evidence="16">
        <text>L-seryl-[protein] + ATP = O-phospho-L-seryl-[protein] + ADP + H(+)</text>
        <dbReference type="Rhea" id="RHEA:17989"/>
        <dbReference type="Rhea" id="RHEA-COMP:9863"/>
        <dbReference type="Rhea" id="RHEA-COMP:11604"/>
        <dbReference type="ChEBI" id="CHEBI:15378"/>
        <dbReference type="ChEBI" id="CHEBI:29999"/>
        <dbReference type="ChEBI" id="CHEBI:30616"/>
        <dbReference type="ChEBI" id="CHEBI:83421"/>
        <dbReference type="ChEBI" id="CHEBI:456216"/>
        <dbReference type="EC" id="2.7.11.21"/>
    </reaction>
</comment>
<organism evidence="23 24">
    <name type="scientific">Cloeon dipterum</name>
    <dbReference type="NCBI Taxonomy" id="197152"/>
    <lineage>
        <taxon>Eukaryota</taxon>
        <taxon>Metazoa</taxon>
        <taxon>Ecdysozoa</taxon>
        <taxon>Arthropoda</taxon>
        <taxon>Hexapoda</taxon>
        <taxon>Insecta</taxon>
        <taxon>Pterygota</taxon>
        <taxon>Palaeoptera</taxon>
        <taxon>Ephemeroptera</taxon>
        <taxon>Pisciforma</taxon>
        <taxon>Baetidae</taxon>
        <taxon>Cloeon</taxon>
    </lineage>
</organism>
<dbReference type="Proteomes" id="UP000494165">
    <property type="component" value="Unassembled WGS sequence"/>
</dbReference>
<dbReference type="InterPro" id="IPR033698">
    <property type="entry name" value="POLO_box_Plk4_2"/>
</dbReference>
<keyword evidence="11" id="KW-0206">Cytoskeleton</keyword>
<feature type="binding site" evidence="17">
    <location>
        <position position="46"/>
    </location>
    <ligand>
        <name>ATP</name>
        <dbReference type="ChEBI" id="CHEBI:30616"/>
    </ligand>
</feature>
<feature type="domain" description="POLO box" evidence="20">
    <location>
        <begin position="746"/>
        <end position="823"/>
    </location>
</feature>
<dbReference type="SUPFAM" id="SSF56112">
    <property type="entry name" value="Protein kinase-like (PK-like)"/>
    <property type="match status" value="1"/>
</dbReference>
<evidence type="ECO:0000256" key="8">
    <source>
        <dbReference type="ARBA" id="ARBA00022777"/>
    </source>
</evidence>
<dbReference type="PROSITE" id="PS50078">
    <property type="entry name" value="POLO_BOX"/>
    <property type="match status" value="1"/>
</dbReference>
<dbReference type="OrthoDB" id="10004143at2759"/>
<name>A0A8S1CJ45_9INSE</name>
<keyword evidence="24" id="KW-1185">Reference proteome</keyword>
<evidence type="ECO:0000256" key="4">
    <source>
        <dbReference type="ARBA" id="ARBA00022490"/>
    </source>
</evidence>
<dbReference type="CDD" id="cd13114">
    <property type="entry name" value="POLO_box_Plk4_1"/>
    <property type="match status" value="1"/>
</dbReference>
<protein>
    <recommendedName>
        <fullName evidence="3">Serine/threonine-protein kinase PLK4</fullName>
        <ecNumber evidence="2">2.7.11.21</ecNumber>
    </recommendedName>
    <alternativeName>
        <fullName evidence="12">Polo-like kinase 4</fullName>
    </alternativeName>
    <alternativeName>
        <fullName evidence="13 14">Serine/threonine-protein kinase SAK</fullName>
    </alternativeName>
</protein>
<keyword evidence="9 17" id="KW-0067">ATP-binding</keyword>
<dbReference type="InterPro" id="IPR033699">
    <property type="entry name" value="POLO_box_Plk4_1"/>
</dbReference>
<evidence type="ECO:0000256" key="1">
    <source>
        <dbReference type="ARBA" id="ARBA00004114"/>
    </source>
</evidence>
<dbReference type="Gene3D" id="3.30.1120.120">
    <property type="match status" value="1"/>
</dbReference>
<evidence type="ECO:0000256" key="11">
    <source>
        <dbReference type="ARBA" id="ARBA00023212"/>
    </source>
</evidence>
<evidence type="ECO:0000256" key="7">
    <source>
        <dbReference type="ARBA" id="ARBA00022741"/>
    </source>
</evidence>
<evidence type="ECO:0000259" key="21">
    <source>
        <dbReference type="PROSITE" id="PS51984"/>
    </source>
</evidence>
<dbReference type="Gene3D" id="3.30.1120.130">
    <property type="match status" value="1"/>
</dbReference>
<evidence type="ECO:0000313" key="23">
    <source>
        <dbReference type="EMBL" id="CAB3365279.1"/>
    </source>
</evidence>
<sequence length="835" mass="92414">MGMAPPGNSFGESIQEYEVTALIGKGGFASVYRGRCCKTGLDVAIKMIDKKNMKAQGMVDRVRQEVQIHSRLKHPSVLELYTFFEDDNYVYLVLELCLGGELQRHIRSLSHPLSEEKVSQIIRQVTQGLLYLHSHRILHRDLTLANLLLVDDMSEMRVKIADFGLATQLKRLEDKHMTMCGTPNYISPEVATKSAHGLEADVWGLGCMIYTLLVGRPPFDTDEIKSTLTRVVMANYKIPDHVSSEARDLIQCLLKKNPKERIKLHDVLDHPFLKKSLVKENSSERWLGEDSGLCTMSSRTDRPGSSVQSSHHIIQSTAKQNYSQPIMSQLSLNRCGNMSENHMSWGGSCGNLAHSSRHQHPNPARVDLQRSLVHTGSCHSQNSFCSHSSAQSVHSVAVVDPRPCISHALPVLGQNCNAGNNTTHSYYQTHASNPQMSSGTGCEFETRSSEWSMDCHPRAADMPEATSAAFPNEAKKNLPPPLNTTRLQPVRHQTKKAVLTILETGEVVVEFLRKGLTSEKVMDVCRISGDGLRVILYRPNKGKGVEVCDQPASLPSNGADHIFSYDNLPEKYFTKYIYASRFVDLVKAVTPKVTLFSERAKCVLMENQPLPNFETNFLGGQKVSRTAGIWKITTDSSSHVEVDPGDPGSLSASQQILWNHAYQCLKHCELVERTLQDVASSGMKCFPVIIGKRPVISNALQANKENQPTVITPPSKPHLSMLDKGFNSAAMIKTTQLTRNQHNVQVVRSAYIPGVGVANQLSNGEVQVQYSDGSILTVDSSKGTTSFVSSTGDQQVFENRNNLPIWLQVKLTSFPSVIQHLLSSKNTSTCSQSIS</sequence>
<keyword evidence="8" id="KW-0418">Kinase</keyword>
<evidence type="ECO:0000256" key="15">
    <source>
        <dbReference type="ARBA" id="ARBA00047802"/>
    </source>
</evidence>
<dbReference type="Gene3D" id="2.40.50.930">
    <property type="match status" value="1"/>
</dbReference>
<dbReference type="Gene3D" id="1.10.510.10">
    <property type="entry name" value="Transferase(Phosphotransferase) domain 1"/>
    <property type="match status" value="1"/>
</dbReference>
<dbReference type="Pfam" id="PF18409">
    <property type="entry name" value="Plk4_PB2"/>
    <property type="match status" value="1"/>
</dbReference>
<dbReference type="FunFam" id="3.30.200.20:FF:000042">
    <property type="entry name" value="Aurora kinase A"/>
    <property type="match status" value="1"/>
</dbReference>
<dbReference type="Pfam" id="PF00069">
    <property type="entry name" value="Pkinase"/>
    <property type="match status" value="1"/>
</dbReference>
<dbReference type="GO" id="GO:0005814">
    <property type="term" value="C:centriole"/>
    <property type="evidence" value="ECO:0007669"/>
    <property type="project" value="UniProtKB-SubCell"/>
</dbReference>
<dbReference type="PANTHER" id="PTHR24345">
    <property type="entry name" value="SERINE/THREONINE-PROTEIN KINASE PLK"/>
    <property type="match status" value="1"/>
</dbReference>
<dbReference type="FunFam" id="1.10.510.10:FF:000576">
    <property type="entry name" value="Serine/threonine-protein kinase PLK4"/>
    <property type="match status" value="1"/>
</dbReference>
<dbReference type="AlphaFoldDB" id="A0A8S1CJ45"/>
<dbReference type="GO" id="GO:0005634">
    <property type="term" value="C:nucleus"/>
    <property type="evidence" value="ECO:0007669"/>
    <property type="project" value="TreeGrafter"/>
</dbReference>
<evidence type="ECO:0000259" key="20">
    <source>
        <dbReference type="PROSITE" id="PS50078"/>
    </source>
</evidence>
<evidence type="ECO:0000256" key="14">
    <source>
        <dbReference type="ARBA" id="ARBA00030924"/>
    </source>
</evidence>
<evidence type="ECO:0000256" key="5">
    <source>
        <dbReference type="ARBA" id="ARBA00022527"/>
    </source>
</evidence>
<dbReference type="GO" id="GO:0004674">
    <property type="term" value="F:protein serine/threonine kinase activity"/>
    <property type="evidence" value="ECO:0007669"/>
    <property type="project" value="UniProtKB-KW"/>
</dbReference>
<comment type="catalytic activity">
    <reaction evidence="15">
        <text>L-threonyl-[protein] + ATP = O-phospho-L-threonyl-[protein] + ADP + H(+)</text>
        <dbReference type="Rhea" id="RHEA:46608"/>
        <dbReference type="Rhea" id="RHEA-COMP:11060"/>
        <dbReference type="Rhea" id="RHEA-COMP:11605"/>
        <dbReference type="ChEBI" id="CHEBI:15378"/>
        <dbReference type="ChEBI" id="CHEBI:30013"/>
        <dbReference type="ChEBI" id="CHEBI:30616"/>
        <dbReference type="ChEBI" id="CHEBI:61977"/>
        <dbReference type="ChEBI" id="CHEBI:456216"/>
        <dbReference type="EC" id="2.7.11.21"/>
    </reaction>
</comment>
<dbReference type="InterPro" id="IPR011009">
    <property type="entry name" value="Kinase-like_dom_sf"/>
</dbReference>
<dbReference type="PROSITE" id="PS51984">
    <property type="entry name" value="CPB1"/>
    <property type="match status" value="1"/>
</dbReference>
<dbReference type="InterPro" id="IPR047108">
    <property type="entry name" value="Plk4-like_POLO_box_2_sf"/>
</dbReference>
<dbReference type="PROSITE" id="PS51985">
    <property type="entry name" value="CPB2"/>
    <property type="match status" value="1"/>
</dbReference>
<dbReference type="EMBL" id="CADEPI010000020">
    <property type="protein sequence ID" value="CAB3365279.1"/>
    <property type="molecule type" value="Genomic_DNA"/>
</dbReference>
<dbReference type="GO" id="GO:0005524">
    <property type="term" value="F:ATP binding"/>
    <property type="evidence" value="ECO:0007669"/>
    <property type="project" value="UniProtKB-UniRule"/>
</dbReference>
<feature type="domain" description="Cryptic POLO box 1 (CPB1)" evidence="21">
    <location>
        <begin position="474"/>
        <end position="589"/>
    </location>
</feature>
<evidence type="ECO:0000259" key="19">
    <source>
        <dbReference type="PROSITE" id="PS50011"/>
    </source>
</evidence>
<dbReference type="SUPFAM" id="SSF82615">
    <property type="entry name" value="Polo-box domain"/>
    <property type="match status" value="1"/>
</dbReference>